<dbReference type="SUPFAM" id="SSF55729">
    <property type="entry name" value="Acyl-CoA N-acyltransferases (Nat)"/>
    <property type="match status" value="1"/>
</dbReference>
<keyword evidence="3" id="KW-0808">Transferase</keyword>
<dbReference type="InterPro" id="IPR016181">
    <property type="entry name" value="Acyl_CoA_acyltransferase"/>
</dbReference>
<reference evidence="3 4" key="1">
    <citation type="submission" date="2016-10" db="EMBL/GenBank/DDBJ databases">
        <authorList>
            <person name="de Groot N.N."/>
        </authorList>
    </citation>
    <scope>NUCLEOTIDE SEQUENCE [LARGE SCALE GENOMIC DNA]</scope>
    <source>
        <strain evidence="3 4">DSM 44468</strain>
    </source>
</reference>
<dbReference type="OrthoDB" id="2061990at2"/>
<dbReference type="Proteomes" id="UP000199025">
    <property type="component" value="Unassembled WGS sequence"/>
</dbReference>
<dbReference type="RefSeq" id="WP_091515110.1">
    <property type="nucleotide sequence ID" value="NZ_FORP01000028.1"/>
</dbReference>
<keyword evidence="4" id="KW-1185">Reference proteome</keyword>
<protein>
    <submittedName>
        <fullName evidence="3">Protein N-acetyltransferase, RimJ/RimL family</fullName>
    </submittedName>
</protein>
<dbReference type="PANTHER" id="PTHR43792">
    <property type="entry name" value="GNAT FAMILY, PUTATIVE (AFU_ORTHOLOGUE AFUA_3G00765)-RELATED-RELATED"/>
    <property type="match status" value="1"/>
</dbReference>
<dbReference type="GO" id="GO:0016747">
    <property type="term" value="F:acyltransferase activity, transferring groups other than amino-acyl groups"/>
    <property type="evidence" value="ECO:0007669"/>
    <property type="project" value="InterPro"/>
</dbReference>
<dbReference type="EMBL" id="FORP01000028">
    <property type="protein sequence ID" value="SFK67863.1"/>
    <property type="molecule type" value="Genomic_DNA"/>
</dbReference>
<evidence type="ECO:0000259" key="2">
    <source>
        <dbReference type="PROSITE" id="PS51186"/>
    </source>
</evidence>
<dbReference type="InterPro" id="IPR051531">
    <property type="entry name" value="N-acetyltransferase"/>
</dbReference>
<dbReference type="AlphaFoldDB" id="A0A1I4BH88"/>
<dbReference type="InterPro" id="IPR000182">
    <property type="entry name" value="GNAT_dom"/>
</dbReference>
<feature type="region of interest" description="Disordered" evidence="1">
    <location>
        <begin position="159"/>
        <end position="180"/>
    </location>
</feature>
<sequence length="180" mass="19993">MEPVEINAGEYYLRHLRADDLLDDRPALVEAFADPEHSRYIVTYQVRNLAEADRYVTQRAAEWFSEERCSWAIAEPTTGALLGEVGLKDLDLTGGTAEIALWIHPDRRGRGISVPAVNAAVRFGFGALDLRVVRYRHHPDNTASEAVAKRCGFERVGVSEDPNQPGQPLVTWIQPAPSSV</sequence>
<dbReference type="PROSITE" id="PS51186">
    <property type="entry name" value="GNAT"/>
    <property type="match status" value="1"/>
</dbReference>
<feature type="domain" description="N-acetyltransferase" evidence="2">
    <location>
        <begin position="30"/>
        <end position="177"/>
    </location>
</feature>
<evidence type="ECO:0000313" key="4">
    <source>
        <dbReference type="Proteomes" id="UP000199025"/>
    </source>
</evidence>
<evidence type="ECO:0000256" key="1">
    <source>
        <dbReference type="SAM" id="MobiDB-lite"/>
    </source>
</evidence>
<accession>A0A1I4BH88</accession>
<dbReference type="Gene3D" id="3.40.630.30">
    <property type="match status" value="1"/>
</dbReference>
<gene>
    <name evidence="3" type="ORF">SAMN05421835_12866</name>
</gene>
<dbReference type="Pfam" id="PF13302">
    <property type="entry name" value="Acetyltransf_3"/>
    <property type="match status" value="1"/>
</dbReference>
<proteinExistence type="predicted"/>
<evidence type="ECO:0000313" key="3">
    <source>
        <dbReference type="EMBL" id="SFK67863.1"/>
    </source>
</evidence>
<organism evidence="3 4">
    <name type="scientific">Amycolatopsis sacchari</name>
    <dbReference type="NCBI Taxonomy" id="115433"/>
    <lineage>
        <taxon>Bacteria</taxon>
        <taxon>Bacillati</taxon>
        <taxon>Actinomycetota</taxon>
        <taxon>Actinomycetes</taxon>
        <taxon>Pseudonocardiales</taxon>
        <taxon>Pseudonocardiaceae</taxon>
        <taxon>Amycolatopsis</taxon>
    </lineage>
</organism>
<dbReference type="STRING" id="115433.SAMN05421835_12866"/>
<name>A0A1I4BH88_9PSEU</name>